<sequence>MDKFPKPNSSSNGGMISEHLSRILKQYELSAMNSLRGPSILGSSSTAMPHASTTGQFRAPQLPAQHSFEQQQQLLHSPVKNTVLTVDRSQILKIDMREIQKYHHFTVESTIPKKVIGRTGVHNFKHANRTSLKLQDELLNVLTAMSAAASLNRVNRSQSLSGPTLPPPHPVVPITSSNRPGSCERLETLLENEFISCFDVGGEKRLCLPQILNLVLRDYSLPEINNACSELHIHCSQCSKQQLDVLKISGILPMNAVNCGLIRKTDAERLTNYLIQSRFHYNNNNHKRTVEITTMNLHKNALERRKILKRKSIDDISTVIRNGVAAAAASANVNVASNGNNNTVSNKESNMISPCSSTSTSSALSPTSSVSTRSAFSSSSPPPVAPSDGAEDQKTSSSSSNGGEIYVNLNSVIKSENVEESELKRKTEIKEDERIENNNKKRKSSDDSALESDTTDDGEEVDGGEELDLNDAENQNGKSVLDNEDEDDGFDEEKLQNVDNDNLPVYHACFGRCKGKFMGKLYVTPSAECVECDECGIRLAPYRFVLHSHRNHEVRTCHWGFDSANWRAYLHLAANAEYSKDAEKFLDELKAKFVNNSTMSGHKRSLSLDAQGQSLLPPEKRQKFENEILTAMAAQQQVSTASTASVQTSNAGIAGNNPGLQLMMYDHLLIYQAILSAQLAAANNAAAFNSSAAAGGNAFQFQQQQTAAAAAASILPFVAPHLKSVVNGFGGGEAAFSSSNTNNQNLLHQHQAPMAVEEAAAALLKLAPHGIGSMNLAAAVDSSKFKSSPAAVVAAQKDLLVDAQNGHSCIEPLKKYILHRSMSKLGSIASSLPSQISPNMLKNGSITTTTKQGQALKDDQGKEATSETVDAIDALLDQYVTDRQGLKQIRAKLDEARRQLDNRVDALASQNRILQQEILYLRQKYTVVNGNGPAPPPHRQSFCGSSSSTSVLAAVSP</sequence>
<dbReference type="GO" id="GO:0005634">
    <property type="term" value="C:nucleus"/>
    <property type="evidence" value="ECO:0007669"/>
    <property type="project" value="TreeGrafter"/>
</dbReference>
<keyword evidence="5" id="KW-1185">Reference proteome</keyword>
<dbReference type="SUPFAM" id="SSF63763">
    <property type="entry name" value="SAND domain-like"/>
    <property type="match status" value="1"/>
</dbReference>
<feature type="compositionally biased region" description="Acidic residues" evidence="3">
    <location>
        <begin position="448"/>
        <end position="471"/>
    </location>
</feature>
<evidence type="ECO:0000256" key="3">
    <source>
        <dbReference type="SAM" id="MobiDB-lite"/>
    </source>
</evidence>
<dbReference type="Pfam" id="PF02437">
    <property type="entry name" value="Ski_Sno_DHD"/>
    <property type="match status" value="1"/>
</dbReference>
<evidence type="ECO:0000259" key="4">
    <source>
        <dbReference type="SMART" id="SM01046"/>
    </source>
</evidence>
<dbReference type="WBParaSite" id="nRc.2.0.1.t41268-RA">
    <property type="protein sequence ID" value="nRc.2.0.1.t41268-RA"/>
    <property type="gene ID" value="nRc.2.0.1.g41268"/>
</dbReference>
<feature type="domain" description="c-SKI SMAD4-binding" evidence="4">
    <location>
        <begin position="502"/>
        <end position="594"/>
    </location>
</feature>
<dbReference type="InterPro" id="IPR009061">
    <property type="entry name" value="DNA-bd_dom_put_sf"/>
</dbReference>
<feature type="region of interest" description="Disordered" evidence="3">
    <location>
        <begin position="930"/>
        <end position="957"/>
    </location>
</feature>
<dbReference type="InterPro" id="IPR010919">
    <property type="entry name" value="SAND-like_dom_sf"/>
</dbReference>
<dbReference type="PANTHER" id="PTHR10005">
    <property type="entry name" value="SKI ONCOGENE-RELATED"/>
    <property type="match status" value="1"/>
</dbReference>
<dbReference type="InterPro" id="IPR037000">
    <property type="entry name" value="Ski_DNA-bd_sf"/>
</dbReference>
<feature type="region of interest" description="Disordered" evidence="3">
    <location>
        <begin position="335"/>
        <end position="404"/>
    </location>
</feature>
<dbReference type="AlphaFoldDB" id="A0A915KUL3"/>
<name>A0A915KUL3_ROMCU</name>
<dbReference type="InterPro" id="IPR003380">
    <property type="entry name" value="SKI/SNO/DAC"/>
</dbReference>
<feature type="compositionally biased region" description="Acidic residues" evidence="3">
    <location>
        <begin position="482"/>
        <end position="491"/>
    </location>
</feature>
<evidence type="ECO:0000256" key="2">
    <source>
        <dbReference type="SAM" id="Coils"/>
    </source>
</evidence>
<evidence type="ECO:0000313" key="5">
    <source>
        <dbReference type="Proteomes" id="UP000887565"/>
    </source>
</evidence>
<dbReference type="GO" id="GO:0046332">
    <property type="term" value="F:SMAD binding"/>
    <property type="evidence" value="ECO:0007669"/>
    <property type="project" value="InterPro"/>
</dbReference>
<feature type="region of interest" description="Disordered" evidence="3">
    <location>
        <begin position="157"/>
        <end position="177"/>
    </location>
</feature>
<dbReference type="PANTHER" id="PTHR10005:SF25">
    <property type="entry name" value="SNO ONCOGENE, ISOFORM B"/>
    <property type="match status" value="1"/>
</dbReference>
<accession>A0A915KUL3</accession>
<keyword evidence="2" id="KW-0175">Coiled coil</keyword>
<dbReference type="SUPFAM" id="SSF46955">
    <property type="entry name" value="Putative DNA-binding domain"/>
    <property type="match status" value="1"/>
</dbReference>
<dbReference type="Pfam" id="PF08782">
    <property type="entry name" value="c-SKI_SMAD_bind"/>
    <property type="match status" value="1"/>
</dbReference>
<dbReference type="Gene3D" id="3.10.260.20">
    <property type="entry name" value="Ski"/>
    <property type="match status" value="1"/>
</dbReference>
<dbReference type="GO" id="GO:0005667">
    <property type="term" value="C:transcription regulator complex"/>
    <property type="evidence" value="ECO:0007669"/>
    <property type="project" value="TreeGrafter"/>
</dbReference>
<dbReference type="InterPro" id="IPR023216">
    <property type="entry name" value="Tscrpt_reg_SKI_SnoN"/>
</dbReference>
<feature type="compositionally biased region" description="Polar residues" evidence="3">
    <location>
        <begin position="343"/>
        <end position="352"/>
    </location>
</feature>
<dbReference type="Gene3D" id="3.10.390.10">
    <property type="entry name" value="SAND domain-like"/>
    <property type="match status" value="1"/>
</dbReference>
<feature type="compositionally biased region" description="Polar residues" evidence="3">
    <location>
        <begin position="395"/>
        <end position="404"/>
    </location>
</feature>
<protein>
    <submittedName>
        <fullName evidence="6">C-SKI SMAD4-binding domain-containing protein</fullName>
    </submittedName>
</protein>
<dbReference type="GO" id="GO:0005737">
    <property type="term" value="C:cytoplasm"/>
    <property type="evidence" value="ECO:0007669"/>
    <property type="project" value="TreeGrafter"/>
</dbReference>
<dbReference type="Proteomes" id="UP000887565">
    <property type="component" value="Unplaced"/>
</dbReference>
<feature type="compositionally biased region" description="Low complexity" evidence="3">
    <location>
        <begin position="945"/>
        <end position="957"/>
    </location>
</feature>
<dbReference type="FunFam" id="3.10.260.20:FF:000002">
    <property type="entry name" value="SKI-like oncogene a"/>
    <property type="match status" value="1"/>
</dbReference>
<evidence type="ECO:0000313" key="6">
    <source>
        <dbReference type="WBParaSite" id="nRc.2.0.1.t41268-RA"/>
    </source>
</evidence>
<feature type="compositionally biased region" description="Low complexity" evidence="3">
    <location>
        <begin position="353"/>
        <end position="379"/>
    </location>
</feature>
<organism evidence="5 6">
    <name type="scientific">Romanomermis culicivorax</name>
    <name type="common">Nematode worm</name>
    <dbReference type="NCBI Taxonomy" id="13658"/>
    <lineage>
        <taxon>Eukaryota</taxon>
        <taxon>Metazoa</taxon>
        <taxon>Ecdysozoa</taxon>
        <taxon>Nematoda</taxon>
        <taxon>Enoplea</taxon>
        <taxon>Dorylaimia</taxon>
        <taxon>Mermithida</taxon>
        <taxon>Mermithoidea</taxon>
        <taxon>Mermithidae</taxon>
        <taxon>Romanomermis</taxon>
    </lineage>
</organism>
<dbReference type="InterPro" id="IPR014890">
    <property type="entry name" value="c-SKI_SMAD4-bd_dom"/>
</dbReference>
<comment type="similarity">
    <text evidence="1">Belongs to the SKI family.</text>
</comment>
<proteinExistence type="inferred from homology"/>
<evidence type="ECO:0000256" key="1">
    <source>
        <dbReference type="ARBA" id="ARBA00009513"/>
    </source>
</evidence>
<reference evidence="6" key="1">
    <citation type="submission" date="2022-11" db="UniProtKB">
        <authorList>
            <consortium name="WormBaseParasite"/>
        </authorList>
    </citation>
    <scope>IDENTIFICATION</scope>
</reference>
<dbReference type="GO" id="GO:0000978">
    <property type="term" value="F:RNA polymerase II cis-regulatory region sequence-specific DNA binding"/>
    <property type="evidence" value="ECO:0007669"/>
    <property type="project" value="TreeGrafter"/>
</dbReference>
<dbReference type="GO" id="GO:0030514">
    <property type="term" value="P:negative regulation of BMP signaling pathway"/>
    <property type="evidence" value="ECO:0007669"/>
    <property type="project" value="TreeGrafter"/>
</dbReference>
<feature type="coiled-coil region" evidence="2">
    <location>
        <begin position="883"/>
        <end position="917"/>
    </location>
</feature>
<dbReference type="CDD" id="cd21079">
    <property type="entry name" value="DHD_Ski_Sno"/>
    <property type="match status" value="1"/>
</dbReference>
<dbReference type="GO" id="GO:0000981">
    <property type="term" value="F:DNA-binding transcription factor activity, RNA polymerase II-specific"/>
    <property type="evidence" value="ECO:0007669"/>
    <property type="project" value="TreeGrafter"/>
</dbReference>
<feature type="region of interest" description="Disordered" evidence="3">
    <location>
        <begin position="437"/>
        <end position="496"/>
    </location>
</feature>
<dbReference type="SMART" id="SM01046">
    <property type="entry name" value="c-SKI_SMAD_bind"/>
    <property type="match status" value="1"/>
</dbReference>